<evidence type="ECO:0000313" key="2">
    <source>
        <dbReference type="EMBL" id="GAA0299805.1"/>
    </source>
</evidence>
<evidence type="ECO:0000313" key="3">
    <source>
        <dbReference type="Proteomes" id="UP001501867"/>
    </source>
</evidence>
<reference evidence="2 3" key="1">
    <citation type="journal article" date="2019" name="Int. J. Syst. Evol. Microbiol.">
        <title>The Global Catalogue of Microorganisms (GCM) 10K type strain sequencing project: providing services to taxonomists for standard genome sequencing and annotation.</title>
        <authorList>
            <consortium name="The Broad Institute Genomics Platform"/>
            <consortium name="The Broad Institute Genome Sequencing Center for Infectious Disease"/>
            <person name="Wu L."/>
            <person name="Ma J."/>
        </authorList>
    </citation>
    <scope>NUCLEOTIDE SEQUENCE [LARGE SCALE GENOMIC DNA]</scope>
    <source>
        <strain evidence="2 3">JCM 4505</strain>
    </source>
</reference>
<comment type="caution">
    <text evidence="2">The sequence shown here is derived from an EMBL/GenBank/DDBJ whole genome shotgun (WGS) entry which is preliminary data.</text>
</comment>
<dbReference type="Proteomes" id="UP001501867">
    <property type="component" value="Unassembled WGS sequence"/>
</dbReference>
<protein>
    <recommendedName>
        <fullName evidence="4">Lipoprotein</fullName>
    </recommendedName>
</protein>
<proteinExistence type="predicted"/>
<feature type="region of interest" description="Disordered" evidence="1">
    <location>
        <begin position="56"/>
        <end position="118"/>
    </location>
</feature>
<feature type="compositionally biased region" description="Basic and acidic residues" evidence="1">
    <location>
        <begin position="99"/>
        <end position="110"/>
    </location>
</feature>
<dbReference type="EMBL" id="BAAABV010000021">
    <property type="protein sequence ID" value="GAA0299805.1"/>
    <property type="molecule type" value="Genomic_DNA"/>
</dbReference>
<feature type="region of interest" description="Disordered" evidence="1">
    <location>
        <begin position="1"/>
        <end position="37"/>
    </location>
</feature>
<organism evidence="2 3">
    <name type="scientific">Streptomyces polychromogenes</name>
    <dbReference type="NCBI Taxonomy" id="67342"/>
    <lineage>
        <taxon>Bacteria</taxon>
        <taxon>Bacillati</taxon>
        <taxon>Actinomycetota</taxon>
        <taxon>Actinomycetes</taxon>
        <taxon>Kitasatosporales</taxon>
        <taxon>Streptomycetaceae</taxon>
        <taxon>Streptomyces</taxon>
    </lineage>
</organism>
<evidence type="ECO:0008006" key="4">
    <source>
        <dbReference type="Google" id="ProtNLM"/>
    </source>
</evidence>
<name>A0ABN0VGW5_9ACTN</name>
<gene>
    <name evidence="2" type="ORF">GCM10010302_42960</name>
</gene>
<sequence length="277" mass="29536">MDGEQPGRPGVLRVAAPSSIRDATDPPGGTMSSAHGRRGTAVGGLLLVTALAAGCTAAGPSGPAAAEPRPAPPAPRPVDAQRLLAAALPDGEIEPAGSAEKKVYERDPERAPFPISDPHCALLTDPYRDRPQPTTVLQIFHSKENLEWAGATTLTAHPGPTEAASEFDRLRKAMQGCRDFHWRNVYSGNGTGTRATLTVGQAPTQGDEAVGYTLTLWTDVSDLNPDVPEIRTIQRFTLVRIGSVIAEFRLDPSPSAETMEFPAELMTHQVQRLRTLP</sequence>
<evidence type="ECO:0000256" key="1">
    <source>
        <dbReference type="SAM" id="MobiDB-lite"/>
    </source>
</evidence>
<feature type="compositionally biased region" description="Low complexity" evidence="1">
    <location>
        <begin position="56"/>
        <end position="68"/>
    </location>
</feature>
<keyword evidence="3" id="KW-1185">Reference proteome</keyword>
<accession>A0ABN0VGW5</accession>